<protein>
    <submittedName>
        <fullName evidence="1">Uncharacterized protein</fullName>
    </submittedName>
</protein>
<sequence>MIIQEKLNMDFQNELNRLQEIMNLRNSNQDPPVELYDLKGSDKEDNKIDSLTMEPSDTFLKGDKVISTTLERENDKFIKSSVDDLVPILRESEVTPVYDDLECSNSDLVPRSYDVTFSNPLFDFDDDYTLCYDNPLFDEEFEDIISLDPSESTPVIDESSLLVTPPPASKQLSLKEVEIFDLFFSLTQSGEETRVMKIPSFGFHYMPSPRPVAYSPKEVMYRFYHPHLTSGDGFNPESKRK</sequence>
<name>A0ABQ5IXV8_9ASTR</name>
<proteinExistence type="predicted"/>
<comment type="caution">
    <text evidence="1">The sequence shown here is derived from an EMBL/GenBank/DDBJ whole genome shotgun (WGS) entry which is preliminary data.</text>
</comment>
<evidence type="ECO:0000313" key="2">
    <source>
        <dbReference type="Proteomes" id="UP001151760"/>
    </source>
</evidence>
<organism evidence="1 2">
    <name type="scientific">Tanacetum coccineum</name>
    <dbReference type="NCBI Taxonomy" id="301880"/>
    <lineage>
        <taxon>Eukaryota</taxon>
        <taxon>Viridiplantae</taxon>
        <taxon>Streptophyta</taxon>
        <taxon>Embryophyta</taxon>
        <taxon>Tracheophyta</taxon>
        <taxon>Spermatophyta</taxon>
        <taxon>Magnoliopsida</taxon>
        <taxon>eudicotyledons</taxon>
        <taxon>Gunneridae</taxon>
        <taxon>Pentapetalae</taxon>
        <taxon>asterids</taxon>
        <taxon>campanulids</taxon>
        <taxon>Asterales</taxon>
        <taxon>Asteraceae</taxon>
        <taxon>Asteroideae</taxon>
        <taxon>Anthemideae</taxon>
        <taxon>Anthemidinae</taxon>
        <taxon>Tanacetum</taxon>
    </lineage>
</organism>
<gene>
    <name evidence="1" type="ORF">Tco_1121477</name>
</gene>
<keyword evidence="2" id="KW-1185">Reference proteome</keyword>
<accession>A0ABQ5IXV8</accession>
<dbReference type="Proteomes" id="UP001151760">
    <property type="component" value="Unassembled WGS sequence"/>
</dbReference>
<reference evidence="1" key="2">
    <citation type="submission" date="2022-01" db="EMBL/GenBank/DDBJ databases">
        <authorList>
            <person name="Yamashiro T."/>
            <person name="Shiraishi A."/>
            <person name="Satake H."/>
            <person name="Nakayama K."/>
        </authorList>
    </citation>
    <scope>NUCLEOTIDE SEQUENCE</scope>
</reference>
<dbReference type="EMBL" id="BQNB010021310">
    <property type="protein sequence ID" value="GJU05047.1"/>
    <property type="molecule type" value="Genomic_DNA"/>
</dbReference>
<evidence type="ECO:0000313" key="1">
    <source>
        <dbReference type="EMBL" id="GJU05047.1"/>
    </source>
</evidence>
<reference evidence="1" key="1">
    <citation type="journal article" date="2022" name="Int. J. Mol. Sci.">
        <title>Draft Genome of Tanacetum Coccineum: Genomic Comparison of Closely Related Tanacetum-Family Plants.</title>
        <authorList>
            <person name="Yamashiro T."/>
            <person name="Shiraishi A."/>
            <person name="Nakayama K."/>
            <person name="Satake H."/>
        </authorList>
    </citation>
    <scope>NUCLEOTIDE SEQUENCE</scope>
</reference>